<sequence length="375" mass="39302">MPVNSLEDIPMVFFSVDSKARTPGDRAADGPRREHDRTPHRRRDSGLFRRGRLGVALVAVSALALSGCFSDGGSGAPADASLGEPLKVTQIGFPNEITLVWALKKGLFAKHGIAVEPVTLASASSAVAAADSGQVDLAFSGGWGAIVAASQGVKVKIVMGAYFNPTPPDPTRSRGVFASTKSGAKAYCDLVGKTVGVTELNGPGQVYTSAAVRKAGCDDKKIKYVNIPSAQMATSLKGGAVDAINASGAIGQTLVREGGAVWLGEPYADVQGRINYADYVASEKFVAGNADRIAKFRAAMDESLRQIKDPANEAEWQQMAADFGKTTVEAIRASQFEELSSEVDRAALQKMADLAHEFGAISTRVDTSGLVHESA</sequence>
<reference evidence="6 7" key="1">
    <citation type="submission" date="2017-03" db="EMBL/GenBank/DDBJ databases">
        <title>Whole genome sequence of Micromonospora wenchangensis, isolated from mangrove soil.</title>
        <authorList>
            <person name="Yang H."/>
        </authorList>
    </citation>
    <scope>NUCLEOTIDE SEQUENCE [LARGE SCALE GENOMIC DNA]</scope>
    <source>
        <strain evidence="6 7">CCTCC AA 2012002</strain>
    </source>
</reference>
<feature type="region of interest" description="Disordered" evidence="4">
    <location>
        <begin position="20"/>
        <end position="45"/>
    </location>
</feature>
<evidence type="ECO:0000256" key="4">
    <source>
        <dbReference type="SAM" id="MobiDB-lite"/>
    </source>
</evidence>
<feature type="domain" description="SsuA/THI5-like" evidence="5">
    <location>
        <begin position="94"/>
        <end position="308"/>
    </location>
</feature>
<comment type="similarity">
    <text evidence="2">Belongs to the bacterial solute-binding protein SsuA/TauA family.</text>
</comment>
<evidence type="ECO:0000259" key="5">
    <source>
        <dbReference type="Pfam" id="PF09084"/>
    </source>
</evidence>
<keyword evidence="3" id="KW-0732">Signal</keyword>
<dbReference type="EMBL" id="MZMV01000006">
    <property type="protein sequence ID" value="OWV11157.1"/>
    <property type="molecule type" value="Genomic_DNA"/>
</dbReference>
<dbReference type="InterPro" id="IPR015168">
    <property type="entry name" value="SsuA/THI5"/>
</dbReference>
<accession>A0A246RRW6</accession>
<dbReference type="Pfam" id="PF09084">
    <property type="entry name" value="NMT1"/>
    <property type="match status" value="1"/>
</dbReference>
<evidence type="ECO:0000256" key="1">
    <source>
        <dbReference type="ARBA" id="ARBA00004418"/>
    </source>
</evidence>
<comment type="caution">
    <text evidence="6">The sequence shown here is derived from an EMBL/GenBank/DDBJ whole genome shotgun (WGS) entry which is preliminary data.</text>
</comment>
<dbReference type="GO" id="GO:0042597">
    <property type="term" value="C:periplasmic space"/>
    <property type="evidence" value="ECO:0007669"/>
    <property type="project" value="UniProtKB-SubCell"/>
</dbReference>
<dbReference type="AlphaFoldDB" id="A0A246RRW6"/>
<organism evidence="6 7">
    <name type="scientific">Micromonospora wenchangensis</name>
    <dbReference type="NCBI Taxonomy" id="1185415"/>
    <lineage>
        <taxon>Bacteria</taxon>
        <taxon>Bacillati</taxon>
        <taxon>Actinomycetota</taxon>
        <taxon>Actinomycetes</taxon>
        <taxon>Micromonosporales</taxon>
        <taxon>Micromonosporaceae</taxon>
        <taxon>Micromonospora</taxon>
    </lineage>
</organism>
<feature type="compositionally biased region" description="Basic and acidic residues" evidence="4">
    <location>
        <begin position="20"/>
        <end position="37"/>
    </location>
</feature>
<proteinExistence type="inferred from homology"/>
<dbReference type="PANTHER" id="PTHR30024:SF47">
    <property type="entry name" value="TAURINE-BINDING PERIPLASMIC PROTEIN"/>
    <property type="match status" value="1"/>
</dbReference>
<dbReference type="PANTHER" id="PTHR30024">
    <property type="entry name" value="ALIPHATIC SULFONATES-BINDING PROTEIN-RELATED"/>
    <property type="match status" value="1"/>
</dbReference>
<evidence type="ECO:0000313" key="6">
    <source>
        <dbReference type="EMBL" id="OWV11157.1"/>
    </source>
</evidence>
<name>A0A246RRW6_9ACTN</name>
<evidence type="ECO:0000256" key="3">
    <source>
        <dbReference type="ARBA" id="ARBA00022729"/>
    </source>
</evidence>
<evidence type="ECO:0000256" key="2">
    <source>
        <dbReference type="ARBA" id="ARBA00010742"/>
    </source>
</evidence>
<dbReference type="SUPFAM" id="SSF53850">
    <property type="entry name" value="Periplasmic binding protein-like II"/>
    <property type="match status" value="1"/>
</dbReference>
<gene>
    <name evidence="6" type="ORF">B5D80_05415</name>
</gene>
<dbReference type="Proteomes" id="UP000197174">
    <property type="component" value="Unassembled WGS sequence"/>
</dbReference>
<evidence type="ECO:0000313" key="7">
    <source>
        <dbReference type="Proteomes" id="UP000197174"/>
    </source>
</evidence>
<keyword evidence="7" id="KW-1185">Reference proteome</keyword>
<dbReference type="Gene3D" id="3.40.190.10">
    <property type="entry name" value="Periplasmic binding protein-like II"/>
    <property type="match status" value="2"/>
</dbReference>
<comment type="subcellular location">
    <subcellularLocation>
        <location evidence="1">Periplasm</location>
    </subcellularLocation>
</comment>
<protein>
    <recommendedName>
        <fullName evidence="5">SsuA/THI5-like domain-containing protein</fullName>
    </recommendedName>
</protein>